<evidence type="ECO:0000313" key="2">
    <source>
        <dbReference type="Proteomes" id="UP001596012"/>
    </source>
</evidence>
<dbReference type="EMBL" id="JBHSFG010000010">
    <property type="protein sequence ID" value="MFC4463884.1"/>
    <property type="molecule type" value="Genomic_DNA"/>
</dbReference>
<evidence type="ECO:0008006" key="3">
    <source>
        <dbReference type="Google" id="ProtNLM"/>
    </source>
</evidence>
<proteinExistence type="predicted"/>
<organism evidence="1 2">
    <name type="scientific">Streptomyces xiangluensis</name>
    <dbReference type="NCBI Taxonomy" id="2665720"/>
    <lineage>
        <taxon>Bacteria</taxon>
        <taxon>Bacillati</taxon>
        <taxon>Actinomycetota</taxon>
        <taxon>Actinomycetes</taxon>
        <taxon>Kitasatosporales</taxon>
        <taxon>Streptomycetaceae</taxon>
        <taxon>Streptomyces</taxon>
    </lineage>
</organism>
<reference evidence="2" key="1">
    <citation type="journal article" date="2019" name="Int. J. Syst. Evol. Microbiol.">
        <title>The Global Catalogue of Microorganisms (GCM) 10K type strain sequencing project: providing services to taxonomists for standard genome sequencing and annotation.</title>
        <authorList>
            <consortium name="The Broad Institute Genomics Platform"/>
            <consortium name="The Broad Institute Genome Sequencing Center for Infectious Disease"/>
            <person name="Wu L."/>
            <person name="Ma J."/>
        </authorList>
    </citation>
    <scope>NUCLEOTIDE SEQUENCE [LARGE SCALE GENOMIC DNA]</scope>
    <source>
        <strain evidence="2">DT43</strain>
    </source>
</reference>
<evidence type="ECO:0000313" key="1">
    <source>
        <dbReference type="EMBL" id="MFC4463884.1"/>
    </source>
</evidence>
<gene>
    <name evidence="1" type="ORF">ACFPH6_04790</name>
</gene>
<keyword evidence="2" id="KW-1185">Reference proteome</keyword>
<protein>
    <recommendedName>
        <fullName evidence="3">Transposase</fullName>
    </recommendedName>
</protein>
<dbReference type="RefSeq" id="WP_386337644.1">
    <property type="nucleotide sequence ID" value="NZ_JBHSFG010000010.1"/>
</dbReference>
<sequence>MIWHILRHKTRYQELGADYFTRRDPERAMRGMTKEANSLGLTVRFEAHRSNGLTSTLTQLFVSESRHCV</sequence>
<dbReference type="Proteomes" id="UP001596012">
    <property type="component" value="Unassembled WGS sequence"/>
</dbReference>
<accession>A0ABV8YGL4</accession>
<comment type="caution">
    <text evidence="1">The sequence shown here is derived from an EMBL/GenBank/DDBJ whole genome shotgun (WGS) entry which is preliminary data.</text>
</comment>
<name>A0ABV8YGL4_9ACTN</name>